<proteinExistence type="inferred from homology"/>
<dbReference type="Gene3D" id="3.30.300.350">
    <property type="entry name" value="GTP-binding protein OBG, C-terminal domain"/>
    <property type="match status" value="1"/>
</dbReference>
<dbReference type="InterPro" id="IPR027417">
    <property type="entry name" value="P-loop_NTPase"/>
</dbReference>
<feature type="binding site" evidence="9">
    <location>
        <begin position="212"/>
        <end position="215"/>
    </location>
    <ligand>
        <name>GTP</name>
        <dbReference type="ChEBI" id="CHEBI:37565"/>
    </ligand>
</feature>
<dbReference type="GO" id="GO:0042254">
    <property type="term" value="P:ribosome biogenesis"/>
    <property type="evidence" value="ECO:0007669"/>
    <property type="project" value="UniProtKB-UniRule"/>
</dbReference>
<comment type="subunit">
    <text evidence="9">Monomer.</text>
</comment>
<dbReference type="CDD" id="cd01898">
    <property type="entry name" value="Obg"/>
    <property type="match status" value="1"/>
</dbReference>
<dbReference type="STRING" id="1514105.AOC36_04775"/>
<evidence type="ECO:0000259" key="12">
    <source>
        <dbReference type="PROSITE" id="PS51883"/>
    </source>
</evidence>
<feature type="binding site" evidence="9">
    <location>
        <begin position="165"/>
        <end position="172"/>
    </location>
    <ligand>
        <name>GTP</name>
        <dbReference type="ChEBI" id="CHEBI:37565"/>
    </ligand>
</feature>
<keyword evidence="3 9" id="KW-0963">Cytoplasm</keyword>
<evidence type="ECO:0000256" key="9">
    <source>
        <dbReference type="HAMAP-Rule" id="MF_01454"/>
    </source>
</evidence>
<evidence type="ECO:0000256" key="5">
    <source>
        <dbReference type="ARBA" id="ARBA00022741"/>
    </source>
</evidence>
<feature type="binding site" evidence="9">
    <location>
        <position position="192"/>
    </location>
    <ligand>
        <name>Mg(2+)</name>
        <dbReference type="ChEBI" id="CHEBI:18420"/>
    </ligand>
</feature>
<dbReference type="InterPro" id="IPR036726">
    <property type="entry name" value="GTP1_OBG_dom_sf"/>
</dbReference>
<dbReference type="HAMAP" id="MF_01454">
    <property type="entry name" value="GTPase_Obg"/>
    <property type="match status" value="1"/>
</dbReference>
<dbReference type="SUPFAM" id="SSF52540">
    <property type="entry name" value="P-loop containing nucleoside triphosphate hydrolases"/>
    <property type="match status" value="1"/>
</dbReference>
<dbReference type="PROSITE" id="PS51710">
    <property type="entry name" value="G_OBG"/>
    <property type="match status" value="1"/>
</dbReference>
<dbReference type="GO" id="GO:0005737">
    <property type="term" value="C:cytoplasm"/>
    <property type="evidence" value="ECO:0007669"/>
    <property type="project" value="UniProtKB-SubCell"/>
</dbReference>
<organism evidence="13 14">
    <name type="scientific">Erysipelothrix larvae</name>
    <dbReference type="NCBI Taxonomy" id="1514105"/>
    <lineage>
        <taxon>Bacteria</taxon>
        <taxon>Bacillati</taxon>
        <taxon>Bacillota</taxon>
        <taxon>Erysipelotrichia</taxon>
        <taxon>Erysipelotrichales</taxon>
        <taxon>Erysipelotrichaceae</taxon>
        <taxon>Erysipelothrix</taxon>
    </lineage>
</organism>
<evidence type="ECO:0000256" key="4">
    <source>
        <dbReference type="ARBA" id="ARBA00022723"/>
    </source>
</evidence>
<evidence type="ECO:0000256" key="8">
    <source>
        <dbReference type="ARBA" id="ARBA00023134"/>
    </source>
</evidence>
<gene>
    <name evidence="13" type="primary">obgE</name>
    <name evidence="13" type="synonym">cgtA</name>
    <name evidence="9 13" type="synonym">obg</name>
    <name evidence="13" type="synonym">yhbZ</name>
    <name evidence="13" type="ORF">AOC36_04775</name>
</gene>
<keyword evidence="4 9" id="KW-0479">Metal-binding</keyword>
<dbReference type="Pfam" id="PF01926">
    <property type="entry name" value="MMR_HSR1"/>
    <property type="match status" value="1"/>
</dbReference>
<comment type="function">
    <text evidence="9">An essential GTPase which binds GTP, GDP and possibly (p)ppGpp with moderate affinity, with high nucleotide exchange rates and a fairly low GTP hydrolysis rate. Plays a role in control of the cell cycle, stress response, ribosome biogenesis and in those bacteria that undergo differentiation, in morphogenesis control.</text>
</comment>
<dbReference type="NCBIfam" id="NF008954">
    <property type="entry name" value="PRK12296.1"/>
    <property type="match status" value="1"/>
</dbReference>
<dbReference type="RefSeq" id="WP_067631954.1">
    <property type="nucleotide sequence ID" value="NZ_CP013213.1"/>
</dbReference>
<dbReference type="InterPro" id="IPR036346">
    <property type="entry name" value="GTP-bd_prot_GTP1/OBG_C_sf"/>
</dbReference>
<dbReference type="Pfam" id="PF01018">
    <property type="entry name" value="GTP1_OBG"/>
    <property type="match status" value="1"/>
</dbReference>
<dbReference type="Gene3D" id="3.40.50.300">
    <property type="entry name" value="P-loop containing nucleotide triphosphate hydrolases"/>
    <property type="match status" value="1"/>
</dbReference>
<dbReference type="InterPro" id="IPR015349">
    <property type="entry name" value="OCT_dom"/>
</dbReference>
<dbReference type="GO" id="GO:0000287">
    <property type="term" value="F:magnesium ion binding"/>
    <property type="evidence" value="ECO:0007669"/>
    <property type="project" value="InterPro"/>
</dbReference>
<comment type="subcellular location">
    <subcellularLocation>
        <location evidence="9">Cytoplasm</location>
    </subcellularLocation>
</comment>
<dbReference type="OrthoDB" id="9807318at2"/>
<evidence type="ECO:0000256" key="6">
    <source>
        <dbReference type="ARBA" id="ARBA00022801"/>
    </source>
</evidence>
<name>A0A0X8GZJ5_9FIRM</name>
<dbReference type="PANTHER" id="PTHR11702:SF31">
    <property type="entry name" value="MITOCHONDRIAL RIBOSOME-ASSOCIATED GTPASE 2"/>
    <property type="match status" value="1"/>
</dbReference>
<dbReference type="NCBIfam" id="NF008955">
    <property type="entry name" value="PRK12297.1"/>
    <property type="match status" value="1"/>
</dbReference>
<dbReference type="AlphaFoldDB" id="A0A0X8GZJ5"/>
<dbReference type="GO" id="GO:0005525">
    <property type="term" value="F:GTP binding"/>
    <property type="evidence" value="ECO:0007669"/>
    <property type="project" value="UniProtKB-UniRule"/>
</dbReference>
<dbReference type="EMBL" id="CP013213">
    <property type="protein sequence ID" value="AMC93311.1"/>
    <property type="molecule type" value="Genomic_DNA"/>
</dbReference>
<dbReference type="InterPro" id="IPR031167">
    <property type="entry name" value="G_OBG"/>
</dbReference>
<feature type="binding site" evidence="9">
    <location>
        <begin position="309"/>
        <end position="311"/>
    </location>
    <ligand>
        <name>GTP</name>
        <dbReference type="ChEBI" id="CHEBI:37565"/>
    </ligand>
</feature>
<dbReference type="KEGG" id="erl:AOC36_04775"/>
<dbReference type="InterPro" id="IPR006073">
    <property type="entry name" value="GTP-bd"/>
</dbReference>
<feature type="binding site" evidence="9">
    <location>
        <position position="172"/>
    </location>
    <ligand>
        <name>Mg(2+)</name>
        <dbReference type="ChEBI" id="CHEBI:18420"/>
    </ligand>
</feature>
<keyword evidence="8 9" id="KW-0342">GTP-binding</keyword>
<reference evidence="13 14" key="1">
    <citation type="submission" date="2015-10" db="EMBL/GenBank/DDBJ databases">
        <title>Erysipelothrix larvae sp. LV19 isolated from the larval gut of the rhinoceros beetle, Trypoxylus dichotomus.</title>
        <authorList>
            <person name="Lim S."/>
            <person name="Kim B.-C."/>
        </authorList>
    </citation>
    <scope>NUCLEOTIDE SEQUENCE [LARGE SCALE GENOMIC DNA]</scope>
    <source>
        <strain evidence="13 14">LV19</strain>
    </source>
</reference>
<comment type="cofactor">
    <cofactor evidence="1 9">
        <name>Mg(2+)</name>
        <dbReference type="ChEBI" id="CHEBI:18420"/>
    </cofactor>
</comment>
<dbReference type="FunFam" id="2.70.210.12:FF:000001">
    <property type="entry name" value="GTPase Obg"/>
    <property type="match status" value="1"/>
</dbReference>
<keyword evidence="5 9" id="KW-0547">Nucleotide-binding</keyword>
<protein>
    <recommendedName>
        <fullName evidence="9">GTPase Obg</fullName>
        <ecNumber evidence="9">3.6.5.-</ecNumber>
    </recommendedName>
    <alternativeName>
        <fullName evidence="9">GTP-binding protein Obg</fullName>
    </alternativeName>
</protein>
<evidence type="ECO:0000256" key="7">
    <source>
        <dbReference type="ARBA" id="ARBA00022842"/>
    </source>
</evidence>
<accession>A0A0X8GZJ5</accession>
<keyword evidence="6 9" id="KW-0378">Hydrolase</keyword>
<dbReference type="InterPro" id="IPR014100">
    <property type="entry name" value="GTP-bd_Obg/CgtA"/>
</dbReference>
<feature type="binding site" evidence="9">
    <location>
        <begin position="282"/>
        <end position="285"/>
    </location>
    <ligand>
        <name>GTP</name>
        <dbReference type="ChEBI" id="CHEBI:37565"/>
    </ligand>
</feature>
<keyword evidence="14" id="KW-1185">Reference proteome</keyword>
<comment type="similarity">
    <text evidence="2 9">Belongs to the TRAFAC class OBG-HflX-like GTPase superfamily. OBG GTPase family.</text>
</comment>
<feature type="domain" description="Obg" evidence="12">
    <location>
        <begin position="1"/>
        <end position="158"/>
    </location>
</feature>
<dbReference type="NCBIfam" id="TIGR02729">
    <property type="entry name" value="Obg_CgtA"/>
    <property type="match status" value="1"/>
</dbReference>
<dbReference type="PROSITE" id="PS51881">
    <property type="entry name" value="OCT"/>
    <property type="match status" value="1"/>
</dbReference>
<sequence>MFVDRVKIKVIAGNGGNGMSSFRREPFVPLGGPYGGDGGKGGDIVLVGDSNKTTLLDFRYHRIVKADRGQNGKNKRMHGRGADDIVIPVPLGTIVKDIEKDIVVADIVRQGQRVVVANGGRGGRGNARFKTHKDPAPTYAEKGLIGETKELVLELKLLADVGLVGFPSVGKSTLLSVVTRAKPEIADYHFTTLSPNLGIASSNDGRSFVIADLPGLIEDAHQGKGLGHVFLRHIERCRVLCHVVDMGAEDGRDPVEDFKVINNELLQYSEDILERPMVVVANKMDLDPAKANLKRFKEAYPEVEVFEMITVVGEGKDALLYRLADLLDENRQEKEIEQAETVVFKYEAPKPKFEVVPLNPGLWEVTGEKIDKLFDQFDVQEEDEAIQFGMAMKRLGVDQALRDAGCKHGDTVILGDIQFEFDEGVIE</sequence>
<dbReference type="InterPro" id="IPR045086">
    <property type="entry name" value="OBG_GTPase"/>
</dbReference>
<dbReference type="PANTHER" id="PTHR11702">
    <property type="entry name" value="DEVELOPMENTALLY REGULATED GTP-BINDING PROTEIN-RELATED"/>
    <property type="match status" value="1"/>
</dbReference>
<dbReference type="PROSITE" id="PS51883">
    <property type="entry name" value="OBG"/>
    <property type="match status" value="1"/>
</dbReference>
<evidence type="ECO:0000259" key="11">
    <source>
        <dbReference type="PROSITE" id="PS51881"/>
    </source>
</evidence>
<dbReference type="PRINTS" id="PR00326">
    <property type="entry name" value="GTP1OBG"/>
</dbReference>
<evidence type="ECO:0000313" key="13">
    <source>
        <dbReference type="EMBL" id="AMC93311.1"/>
    </source>
</evidence>
<evidence type="ECO:0000256" key="1">
    <source>
        <dbReference type="ARBA" id="ARBA00001946"/>
    </source>
</evidence>
<evidence type="ECO:0000313" key="14">
    <source>
        <dbReference type="Proteomes" id="UP000063781"/>
    </source>
</evidence>
<dbReference type="NCBIfam" id="TIGR03595">
    <property type="entry name" value="Obg_CgtA_exten"/>
    <property type="match status" value="1"/>
</dbReference>
<evidence type="ECO:0000256" key="3">
    <source>
        <dbReference type="ARBA" id="ARBA00022490"/>
    </source>
</evidence>
<feature type="domain" description="OCT" evidence="11">
    <location>
        <begin position="345"/>
        <end position="423"/>
    </location>
</feature>
<dbReference type="SUPFAM" id="SSF82051">
    <property type="entry name" value="Obg GTP-binding protein N-terminal domain"/>
    <property type="match status" value="1"/>
</dbReference>
<dbReference type="SUPFAM" id="SSF102741">
    <property type="entry name" value="Obg GTP-binding protein C-terminal domain"/>
    <property type="match status" value="1"/>
</dbReference>
<feature type="binding site" evidence="9">
    <location>
        <begin position="190"/>
        <end position="194"/>
    </location>
    <ligand>
        <name>GTP</name>
        <dbReference type="ChEBI" id="CHEBI:37565"/>
    </ligand>
</feature>
<evidence type="ECO:0000256" key="2">
    <source>
        <dbReference type="ARBA" id="ARBA00007699"/>
    </source>
</evidence>
<dbReference type="Pfam" id="PF09269">
    <property type="entry name" value="DUF1967"/>
    <property type="match status" value="1"/>
</dbReference>
<dbReference type="NCBIfam" id="NF008956">
    <property type="entry name" value="PRK12299.1"/>
    <property type="match status" value="1"/>
</dbReference>
<dbReference type="Gene3D" id="2.70.210.12">
    <property type="entry name" value="GTP1/OBG domain"/>
    <property type="match status" value="1"/>
</dbReference>
<dbReference type="Proteomes" id="UP000063781">
    <property type="component" value="Chromosome"/>
</dbReference>
<keyword evidence="7 9" id="KW-0460">Magnesium</keyword>
<dbReference type="EC" id="3.6.5.-" evidence="9"/>
<feature type="domain" description="OBG-type G" evidence="10">
    <location>
        <begin position="159"/>
        <end position="328"/>
    </location>
</feature>
<dbReference type="InterPro" id="IPR006169">
    <property type="entry name" value="GTP1_OBG_dom"/>
</dbReference>
<evidence type="ECO:0000259" key="10">
    <source>
        <dbReference type="PROSITE" id="PS51710"/>
    </source>
</evidence>
<dbReference type="GO" id="GO:0003924">
    <property type="term" value="F:GTPase activity"/>
    <property type="evidence" value="ECO:0007669"/>
    <property type="project" value="UniProtKB-UniRule"/>
</dbReference>